<keyword evidence="1" id="KW-0597">Phosphoprotein</keyword>
<evidence type="ECO:0000256" key="2">
    <source>
        <dbReference type="SAM" id="MobiDB-lite"/>
    </source>
</evidence>
<accession>A0AAV1YRN9</accession>
<feature type="region of interest" description="Disordered" evidence="2">
    <location>
        <begin position="401"/>
        <end position="449"/>
    </location>
</feature>
<feature type="region of interest" description="Disordered" evidence="2">
    <location>
        <begin position="600"/>
        <end position="619"/>
    </location>
</feature>
<proteinExistence type="predicted"/>
<evidence type="ECO:0000259" key="3">
    <source>
        <dbReference type="Pfam" id="PF12736"/>
    </source>
</evidence>
<evidence type="ECO:0000256" key="1">
    <source>
        <dbReference type="ARBA" id="ARBA00022553"/>
    </source>
</evidence>
<keyword evidence="5" id="KW-1185">Reference proteome</keyword>
<dbReference type="InterPro" id="IPR025946">
    <property type="entry name" value="CABIT_dom"/>
</dbReference>
<feature type="domain" description="CABIT" evidence="3">
    <location>
        <begin position="31"/>
        <end position="287"/>
    </location>
</feature>
<dbReference type="Pfam" id="PF12736">
    <property type="entry name" value="CABIT"/>
    <property type="match status" value="1"/>
</dbReference>
<gene>
    <name evidence="4" type="ORF">LARSCL_LOCUS489</name>
</gene>
<dbReference type="PANTHER" id="PTHR14454:SF11">
    <property type="entry name" value="SERRANO, ISOFORM F"/>
    <property type="match status" value="1"/>
</dbReference>
<evidence type="ECO:0000313" key="4">
    <source>
        <dbReference type="EMBL" id="CAL1261590.1"/>
    </source>
</evidence>
<sequence>MNGTAASAYLAAVKWDDEDLYLQEFTQKYALPQVARITKGQYMNLGVPSLSNPSLNQIVLFTQTGKRIKVAAQCVKFKDGSRVVPVGTKLSIPDNYEGWFEILSEDGRAVRCIESIAELLKRFPETCLVRENIKAYLAKSDDAEVISDKTRTINAGETLILLSEVHVTSSKSKSSGRYLRCFTTKGETVFFNVEQKGKFSPIAGEENISGVHTIKNLSTKRFPLMVRLVHGKPPSGIKNNSHFVTEMRLYSLFEEECIMALPLMKDSQVIALPPSAPLKVQAPRNPESLLKLKIYDILVEKCKSIVQEVSDKIQVFDISLSKEIRGEKFQPNQRVKNLSPLHRVQRSVSDPNSKYKDNPKAEPAPNETQHDKKPQVTDNYDEIDQIYDYVRGFAPLPVKVTQNDNCNGHHSSNSGTPSSSPTTIDSGDSSETPDDRPEPPPVETIPVRRMSMNDALISTADMNNKIINKSHEVSSKDTDLVEGHIYEKVGVKKGSKKFESENHIKGTHNGEKLFIPHHINHGVKKILMKGPAQNRIQHKSKFFKHSKSSPALKDAPSSKSNQRHKNSRSKSLTTSPLFNIRYKSLINLAMDFDTLDSSNSGDKTSFGSGGSKEYKCERKSRLQRPKSLIDIFGEVNEIENFCKHRNSITNGIENRKLIFSHEAVNGKLLNGHHNKRIGTLYL</sequence>
<evidence type="ECO:0000313" key="5">
    <source>
        <dbReference type="Proteomes" id="UP001497382"/>
    </source>
</evidence>
<reference evidence="4 5" key="1">
    <citation type="submission" date="2024-04" db="EMBL/GenBank/DDBJ databases">
        <authorList>
            <person name="Rising A."/>
            <person name="Reimegard J."/>
            <person name="Sonavane S."/>
            <person name="Akerstrom W."/>
            <person name="Nylinder S."/>
            <person name="Hedman E."/>
            <person name="Kallberg Y."/>
        </authorList>
    </citation>
    <scope>NUCLEOTIDE SEQUENCE [LARGE SCALE GENOMIC DNA]</scope>
</reference>
<protein>
    <recommendedName>
        <fullName evidence="3">CABIT domain-containing protein</fullName>
    </recommendedName>
</protein>
<feature type="region of interest" description="Disordered" evidence="2">
    <location>
        <begin position="331"/>
        <end position="378"/>
    </location>
</feature>
<name>A0AAV1YRN9_9ARAC</name>
<comment type="caution">
    <text evidence="4">The sequence shown here is derived from an EMBL/GenBank/DDBJ whole genome shotgun (WGS) entry which is preliminary data.</text>
</comment>
<dbReference type="AlphaFoldDB" id="A0AAV1YRN9"/>
<dbReference type="Proteomes" id="UP001497382">
    <property type="component" value="Unassembled WGS sequence"/>
</dbReference>
<feature type="compositionally biased region" description="Low complexity" evidence="2">
    <location>
        <begin position="408"/>
        <end position="430"/>
    </location>
</feature>
<organism evidence="4 5">
    <name type="scientific">Larinioides sclopetarius</name>
    <dbReference type="NCBI Taxonomy" id="280406"/>
    <lineage>
        <taxon>Eukaryota</taxon>
        <taxon>Metazoa</taxon>
        <taxon>Ecdysozoa</taxon>
        <taxon>Arthropoda</taxon>
        <taxon>Chelicerata</taxon>
        <taxon>Arachnida</taxon>
        <taxon>Araneae</taxon>
        <taxon>Araneomorphae</taxon>
        <taxon>Entelegynae</taxon>
        <taxon>Araneoidea</taxon>
        <taxon>Araneidae</taxon>
        <taxon>Larinioides</taxon>
    </lineage>
</organism>
<dbReference type="InterPro" id="IPR052281">
    <property type="entry name" value="GAREM"/>
</dbReference>
<feature type="region of interest" description="Disordered" evidence="2">
    <location>
        <begin position="541"/>
        <end position="573"/>
    </location>
</feature>
<dbReference type="PANTHER" id="PTHR14454">
    <property type="entry name" value="GRB2-ASSOCIATED AND REGULATOR OF MAPK PROTEIN FAMILY MEMBER"/>
    <property type="match status" value="1"/>
</dbReference>
<dbReference type="EMBL" id="CAXIEN010000002">
    <property type="protein sequence ID" value="CAL1261590.1"/>
    <property type="molecule type" value="Genomic_DNA"/>
</dbReference>